<feature type="compositionally biased region" description="Low complexity" evidence="1">
    <location>
        <begin position="1"/>
        <end position="18"/>
    </location>
</feature>
<feature type="compositionally biased region" description="Acidic residues" evidence="1">
    <location>
        <begin position="255"/>
        <end position="271"/>
    </location>
</feature>
<dbReference type="GeneID" id="43589886"/>
<evidence type="ECO:0000256" key="1">
    <source>
        <dbReference type="SAM" id="MobiDB-lite"/>
    </source>
</evidence>
<evidence type="ECO:0000313" key="3">
    <source>
        <dbReference type="Proteomes" id="UP000322225"/>
    </source>
</evidence>
<sequence>MQAAVQVQPLLQPQNQAPTPILPTQALAGPPSSASPNDSVIVHDPSLPPLSHGAPPPLPYYSTHKLLLEAMQAWSITHSFALITTKSYLHRKNQRALFSCSCADRYQPKLGPGKTLYRITPKTKRTECPYRISALNVGTPLDGKWTYIAPTGVSATHNHPPLNPRNHAILRAIHRRLHPEIDLLMEQLLKEGMPPRDIVKRLEERFPECQLTTTDVNNFKTQFVAKARDEAAGRVGAPESISEQREFMADYCGADGEDNNDNDDHSNDEDSYSQLNVADNSMVAGEKRVRPEDTLAYNETNKRSKSTPADESHRRLEEANERVKEAKKMVERSIAILRAREAEARAIAAEVKAWAQLK</sequence>
<dbReference type="EMBL" id="CP144056">
    <property type="protein sequence ID" value="WWD19051.1"/>
    <property type="molecule type" value="Genomic_DNA"/>
</dbReference>
<proteinExistence type="predicted"/>
<accession>A0A5M6BW77</accession>
<keyword evidence="3" id="KW-1185">Reference proteome</keyword>
<feature type="region of interest" description="Disordered" evidence="1">
    <location>
        <begin position="1"/>
        <end position="48"/>
    </location>
</feature>
<name>A0A5M6BW77_9TREE</name>
<dbReference type="KEGG" id="ksn:43589886"/>
<reference evidence="2" key="2">
    <citation type="submission" date="2024-01" db="EMBL/GenBank/DDBJ databases">
        <title>Comparative genomics of Cryptococcus and Kwoniella reveals pathogenesis evolution and contrasting modes of karyotype evolution via chromosome fusion or intercentromeric recombination.</title>
        <authorList>
            <person name="Coelho M.A."/>
            <person name="David-Palma M."/>
            <person name="Shea T."/>
            <person name="Bowers K."/>
            <person name="McGinley-Smith S."/>
            <person name="Mohammad A.W."/>
            <person name="Gnirke A."/>
            <person name="Yurkov A.M."/>
            <person name="Nowrousian M."/>
            <person name="Sun S."/>
            <person name="Cuomo C.A."/>
            <person name="Heitman J."/>
        </authorList>
    </citation>
    <scope>NUCLEOTIDE SEQUENCE</scope>
    <source>
        <strain evidence="2">CBS 12478</strain>
    </source>
</reference>
<gene>
    <name evidence="2" type="ORF">CI109_103509</name>
</gene>
<dbReference type="AlphaFoldDB" id="A0A5M6BW77"/>
<dbReference type="RefSeq" id="XP_031859982.1">
    <property type="nucleotide sequence ID" value="XM_032005735.1"/>
</dbReference>
<feature type="compositionally biased region" description="Basic and acidic residues" evidence="1">
    <location>
        <begin position="308"/>
        <end position="323"/>
    </location>
</feature>
<feature type="region of interest" description="Disordered" evidence="1">
    <location>
        <begin position="252"/>
        <end position="323"/>
    </location>
</feature>
<reference evidence="2" key="1">
    <citation type="submission" date="2017-08" db="EMBL/GenBank/DDBJ databases">
        <authorList>
            <person name="Cuomo C."/>
            <person name="Billmyre B."/>
            <person name="Heitman J."/>
        </authorList>
    </citation>
    <scope>NUCLEOTIDE SEQUENCE</scope>
    <source>
        <strain evidence="2">CBS 12478</strain>
    </source>
</reference>
<dbReference type="OrthoDB" id="2422440at2759"/>
<protein>
    <submittedName>
        <fullName evidence="2">Uncharacterized protein</fullName>
    </submittedName>
</protein>
<dbReference type="Proteomes" id="UP000322225">
    <property type="component" value="Chromosome 6"/>
</dbReference>
<evidence type="ECO:0000313" key="2">
    <source>
        <dbReference type="EMBL" id="WWD19051.1"/>
    </source>
</evidence>
<organism evidence="2 3">
    <name type="scientific">Kwoniella shandongensis</name>
    <dbReference type="NCBI Taxonomy" id="1734106"/>
    <lineage>
        <taxon>Eukaryota</taxon>
        <taxon>Fungi</taxon>
        <taxon>Dikarya</taxon>
        <taxon>Basidiomycota</taxon>
        <taxon>Agaricomycotina</taxon>
        <taxon>Tremellomycetes</taxon>
        <taxon>Tremellales</taxon>
        <taxon>Cryptococcaceae</taxon>
        <taxon>Kwoniella</taxon>
    </lineage>
</organism>